<proteinExistence type="predicted"/>
<dbReference type="Gene3D" id="3.30.70.1230">
    <property type="entry name" value="Nucleotide cyclase"/>
    <property type="match status" value="1"/>
</dbReference>
<feature type="domain" description="Guanylate cyclase" evidence="1">
    <location>
        <begin position="2"/>
        <end position="128"/>
    </location>
</feature>
<dbReference type="InterPro" id="IPR001054">
    <property type="entry name" value="A/G_cyclase"/>
</dbReference>
<evidence type="ECO:0000259" key="1">
    <source>
        <dbReference type="PROSITE" id="PS50125"/>
    </source>
</evidence>
<dbReference type="GO" id="GO:0004016">
    <property type="term" value="F:adenylate cyclase activity"/>
    <property type="evidence" value="ECO:0007669"/>
    <property type="project" value="UniProtKB-ARBA"/>
</dbReference>
<dbReference type="SUPFAM" id="SSF55073">
    <property type="entry name" value="Nucleotide cyclase"/>
    <property type="match status" value="1"/>
</dbReference>
<evidence type="ECO:0000313" key="3">
    <source>
        <dbReference type="Proteomes" id="UP000018719"/>
    </source>
</evidence>
<dbReference type="CDD" id="cd07302">
    <property type="entry name" value="CHD"/>
    <property type="match status" value="1"/>
</dbReference>
<comment type="caution">
    <text evidence="2">The sequence shown here is derived from an EMBL/GenBank/DDBJ whole genome shotgun (WGS) entry which is preliminary data.</text>
</comment>
<dbReference type="AlphaFoldDB" id="V6HCT4"/>
<dbReference type="Proteomes" id="UP000018719">
    <property type="component" value="Unassembled WGS sequence"/>
</dbReference>
<evidence type="ECO:0000313" key="2">
    <source>
        <dbReference type="EMBL" id="EQA37776.1"/>
    </source>
</evidence>
<dbReference type="GO" id="GO:0006171">
    <property type="term" value="P:cAMP biosynthetic process"/>
    <property type="evidence" value="ECO:0007669"/>
    <property type="project" value="TreeGrafter"/>
</dbReference>
<dbReference type="EMBL" id="AHMM02000015">
    <property type="protein sequence ID" value="EQA37776.1"/>
    <property type="molecule type" value="Genomic_DNA"/>
</dbReference>
<organism evidence="2 3">
    <name type="scientific">Leptospira inadai serovar Lyme str. 10</name>
    <dbReference type="NCBI Taxonomy" id="1049790"/>
    <lineage>
        <taxon>Bacteria</taxon>
        <taxon>Pseudomonadati</taxon>
        <taxon>Spirochaetota</taxon>
        <taxon>Spirochaetia</taxon>
        <taxon>Leptospirales</taxon>
        <taxon>Leptospiraceae</taxon>
        <taxon>Leptospira</taxon>
    </lineage>
</organism>
<dbReference type="GO" id="GO:0035556">
    <property type="term" value="P:intracellular signal transduction"/>
    <property type="evidence" value="ECO:0007669"/>
    <property type="project" value="InterPro"/>
</dbReference>
<sequence>MRILFFDIRDFTHSSEKMSPKDNFDFSNSYTRRMGPFIRKNKGFVDKYLGDGIMALFPNSPDDALQAAMEMLKELANLNLSWKERKYEPIPIGIGLHTGTRMLGEIGEEERMYGTAISDAVNLASRIEGLSKELYATILLSEGKYKKLHDKKKYSFNKLGKVTVKGKSKSSQV</sequence>
<reference evidence="2 3" key="1">
    <citation type="submission" date="2013-05" db="EMBL/GenBank/DDBJ databases">
        <authorList>
            <person name="Harkins D.M."/>
            <person name="Durkin A.S."/>
            <person name="Brinkac L.M."/>
            <person name="Haft D.H."/>
            <person name="Selengut J.D."/>
            <person name="Sanka R."/>
            <person name="DePew J."/>
            <person name="Purushe J."/>
            <person name="Hartskeerl R.A."/>
            <person name="Ahmed A."/>
            <person name="van der Linden H."/>
            <person name="Goris M.G.A."/>
            <person name="Vinetz J.M."/>
            <person name="Sutton G.G."/>
            <person name="Nierman W.C."/>
            <person name="Fouts D.E."/>
        </authorList>
    </citation>
    <scope>NUCLEOTIDE SEQUENCE [LARGE SCALE GENOMIC DNA]</scope>
    <source>
        <strain evidence="2 3">10</strain>
    </source>
</reference>
<protein>
    <submittedName>
        <fullName evidence="2">Adenylate/guanylate cyclase catalytic domain protein</fullName>
    </submittedName>
</protein>
<dbReference type="InterPro" id="IPR050697">
    <property type="entry name" value="Adenylyl/Guanylyl_Cyclase_3/4"/>
</dbReference>
<dbReference type="RefSeq" id="WP_010410892.1">
    <property type="nucleotide sequence ID" value="NZ_AHMM02000015.1"/>
</dbReference>
<dbReference type="PROSITE" id="PS50125">
    <property type="entry name" value="GUANYLATE_CYCLASE_2"/>
    <property type="match status" value="1"/>
</dbReference>
<accession>V6HCT4</accession>
<dbReference type="PANTHER" id="PTHR43081">
    <property type="entry name" value="ADENYLATE CYCLASE, TERMINAL-DIFFERENTIATION SPECIFIC-RELATED"/>
    <property type="match status" value="1"/>
</dbReference>
<dbReference type="PANTHER" id="PTHR43081:SF1">
    <property type="entry name" value="ADENYLATE CYCLASE, TERMINAL-DIFFERENTIATION SPECIFIC"/>
    <property type="match status" value="1"/>
</dbReference>
<name>V6HCT4_9LEPT</name>
<dbReference type="Pfam" id="PF00211">
    <property type="entry name" value="Guanylate_cyc"/>
    <property type="match status" value="1"/>
</dbReference>
<dbReference type="InterPro" id="IPR029787">
    <property type="entry name" value="Nucleotide_cyclase"/>
</dbReference>
<gene>
    <name evidence="2" type="ORF">LEP1GSC047_4252</name>
</gene>
<dbReference type="STRING" id="1049790.LEP1GSC047_4252"/>
<dbReference type="SMART" id="SM00044">
    <property type="entry name" value="CYCc"/>
    <property type="match status" value="1"/>
</dbReference>